<dbReference type="InterPro" id="IPR029154">
    <property type="entry name" value="HIBADH-like_NADP-bd"/>
</dbReference>
<dbReference type="GO" id="GO:0050661">
    <property type="term" value="F:NADP binding"/>
    <property type="evidence" value="ECO:0007669"/>
    <property type="project" value="InterPro"/>
</dbReference>
<dbReference type="AlphaFoldDB" id="A0A7Y6DXP9"/>
<accession>A0A7Y6DXP9</accession>
<dbReference type="Gene3D" id="3.40.50.720">
    <property type="entry name" value="NAD(P)-binding Rossmann-like Domain"/>
    <property type="match status" value="1"/>
</dbReference>
<sequence length="273" mass="28023">MPDVGFIGLGIMGLPMAGHILDGLQGSGSALVVCSTTAAKAQGLVERGAVWADGAGEVAARCDVVVVMVRDMPQVREVAQGLLAGAVGRLTVVVCSTVSPQDVRDLDAELSAASAGAVRVVDAPVSGGQQGAVAGTLSIMVGGPPELVDRPVSVLSAAGRPVHLGPLEAAVVAERAGLDVAQLLDLLQGGYAASTILADKADRYARKDYAVSGAAKFWIKDLAAYREEAEITGTRTVLADRLHDTFSELTAAGWGDEDSTVVQAWIEGRRPLT</sequence>
<dbReference type="PROSITE" id="PS00895">
    <property type="entry name" value="3_HYDROXYISOBUT_DH"/>
    <property type="match status" value="1"/>
</dbReference>
<name>A0A7Y6DXP9_9CELL</name>
<dbReference type="GO" id="GO:0051287">
    <property type="term" value="F:NAD binding"/>
    <property type="evidence" value="ECO:0007669"/>
    <property type="project" value="InterPro"/>
</dbReference>
<dbReference type="InterPro" id="IPR006115">
    <property type="entry name" value="6PGDH_NADP-bd"/>
</dbReference>
<dbReference type="Gene3D" id="1.10.1040.10">
    <property type="entry name" value="N-(1-d-carboxylethyl)-l-norvaline Dehydrogenase, domain 2"/>
    <property type="match status" value="1"/>
</dbReference>
<dbReference type="InterPro" id="IPR002204">
    <property type="entry name" value="3-OH-isobutyrate_DH-rel_CS"/>
</dbReference>
<dbReference type="GO" id="GO:0016054">
    <property type="term" value="P:organic acid catabolic process"/>
    <property type="evidence" value="ECO:0007669"/>
    <property type="project" value="UniProtKB-ARBA"/>
</dbReference>
<dbReference type="Pfam" id="PF14833">
    <property type="entry name" value="NAD_binding_11"/>
    <property type="match status" value="1"/>
</dbReference>
<evidence type="ECO:0000256" key="2">
    <source>
        <dbReference type="ARBA" id="ARBA00023002"/>
    </source>
</evidence>
<comment type="similarity">
    <text evidence="1">Belongs to the HIBADH-related family.</text>
</comment>
<dbReference type="SUPFAM" id="SSF48179">
    <property type="entry name" value="6-phosphogluconate dehydrogenase C-terminal domain-like"/>
    <property type="match status" value="1"/>
</dbReference>
<dbReference type="InterPro" id="IPR013328">
    <property type="entry name" value="6PGD_dom2"/>
</dbReference>
<dbReference type="InterPro" id="IPR008927">
    <property type="entry name" value="6-PGluconate_DH-like_C_sf"/>
</dbReference>
<dbReference type="PIRSF" id="PIRSF000103">
    <property type="entry name" value="HIBADH"/>
    <property type="match status" value="1"/>
</dbReference>
<dbReference type="RefSeq" id="WP_175347055.1">
    <property type="nucleotide sequence ID" value="NZ_JABMCI010000060.1"/>
</dbReference>
<evidence type="ECO:0000256" key="3">
    <source>
        <dbReference type="ARBA" id="ARBA00023027"/>
    </source>
</evidence>
<dbReference type="SUPFAM" id="SSF51735">
    <property type="entry name" value="NAD(P)-binding Rossmann-fold domains"/>
    <property type="match status" value="1"/>
</dbReference>
<comment type="caution">
    <text evidence="6">The sequence shown here is derived from an EMBL/GenBank/DDBJ whole genome shotgun (WGS) entry which is preliminary data.</text>
</comment>
<evidence type="ECO:0000259" key="4">
    <source>
        <dbReference type="Pfam" id="PF03446"/>
    </source>
</evidence>
<dbReference type="PANTHER" id="PTHR43060:SF15">
    <property type="entry name" value="3-HYDROXYISOBUTYRATE DEHYDROGENASE-LIKE 1, MITOCHONDRIAL-RELATED"/>
    <property type="match status" value="1"/>
</dbReference>
<evidence type="ECO:0000313" key="6">
    <source>
        <dbReference type="EMBL" id="NUU17184.1"/>
    </source>
</evidence>
<dbReference type="GO" id="GO:0016491">
    <property type="term" value="F:oxidoreductase activity"/>
    <property type="evidence" value="ECO:0007669"/>
    <property type="project" value="UniProtKB-KW"/>
</dbReference>
<dbReference type="PANTHER" id="PTHR43060">
    <property type="entry name" value="3-HYDROXYISOBUTYRATE DEHYDROGENASE-LIKE 1, MITOCHONDRIAL-RELATED"/>
    <property type="match status" value="1"/>
</dbReference>
<keyword evidence="2" id="KW-0560">Oxidoreductase</keyword>
<evidence type="ECO:0000259" key="5">
    <source>
        <dbReference type="Pfam" id="PF14833"/>
    </source>
</evidence>
<dbReference type="InterPro" id="IPR015815">
    <property type="entry name" value="HIBADH-related"/>
</dbReference>
<keyword evidence="3" id="KW-0520">NAD</keyword>
<feature type="domain" description="6-phosphogluconate dehydrogenase NADP-binding" evidence="4">
    <location>
        <begin position="3"/>
        <end position="162"/>
    </location>
</feature>
<dbReference type="Proteomes" id="UP000565724">
    <property type="component" value="Unassembled WGS sequence"/>
</dbReference>
<reference evidence="6 7" key="1">
    <citation type="submission" date="2020-05" db="EMBL/GenBank/DDBJ databases">
        <title>Genome Sequencing of Type Strains.</title>
        <authorList>
            <person name="Lemaire J.F."/>
            <person name="Inderbitzin P."/>
            <person name="Gregorio O.A."/>
            <person name="Collins S.B."/>
            <person name="Wespe N."/>
            <person name="Knight-Connoni V."/>
        </authorList>
    </citation>
    <scope>NUCLEOTIDE SEQUENCE [LARGE SCALE GENOMIC DNA]</scope>
    <source>
        <strain evidence="6 7">ATCC 25174</strain>
    </source>
</reference>
<dbReference type="Pfam" id="PF03446">
    <property type="entry name" value="NAD_binding_2"/>
    <property type="match status" value="1"/>
</dbReference>
<dbReference type="InterPro" id="IPR036291">
    <property type="entry name" value="NAD(P)-bd_dom_sf"/>
</dbReference>
<proteinExistence type="inferred from homology"/>
<gene>
    <name evidence="6" type="ORF">HP550_07965</name>
</gene>
<protein>
    <submittedName>
        <fullName evidence="6">NAD(P)-dependent oxidoreductase</fullName>
    </submittedName>
</protein>
<evidence type="ECO:0000313" key="7">
    <source>
        <dbReference type="Proteomes" id="UP000565724"/>
    </source>
</evidence>
<keyword evidence="7" id="KW-1185">Reference proteome</keyword>
<feature type="domain" description="3-hydroxyisobutyrate dehydrogenase-like NAD-binding" evidence="5">
    <location>
        <begin position="167"/>
        <end position="261"/>
    </location>
</feature>
<dbReference type="EMBL" id="JABMCI010000060">
    <property type="protein sequence ID" value="NUU17184.1"/>
    <property type="molecule type" value="Genomic_DNA"/>
</dbReference>
<organism evidence="6 7">
    <name type="scientific">Cellulomonas humilata</name>
    <dbReference type="NCBI Taxonomy" id="144055"/>
    <lineage>
        <taxon>Bacteria</taxon>
        <taxon>Bacillati</taxon>
        <taxon>Actinomycetota</taxon>
        <taxon>Actinomycetes</taxon>
        <taxon>Micrococcales</taxon>
        <taxon>Cellulomonadaceae</taxon>
        <taxon>Cellulomonas</taxon>
    </lineage>
</organism>
<evidence type="ECO:0000256" key="1">
    <source>
        <dbReference type="ARBA" id="ARBA00009080"/>
    </source>
</evidence>